<dbReference type="InterPro" id="IPR041647">
    <property type="entry name" value="IRK_C"/>
</dbReference>
<evidence type="ECO:0000256" key="2">
    <source>
        <dbReference type="ARBA" id="ARBA00022448"/>
    </source>
</evidence>
<keyword evidence="3 11" id="KW-0633">Potassium transport</keyword>
<evidence type="ECO:0000256" key="9">
    <source>
        <dbReference type="ARBA" id="ARBA00023136"/>
    </source>
</evidence>
<dbReference type="PANTHER" id="PTHR11767">
    <property type="entry name" value="INWARD RECTIFIER POTASSIUM CHANNEL"/>
    <property type="match status" value="1"/>
</dbReference>
<evidence type="ECO:0000256" key="7">
    <source>
        <dbReference type="ARBA" id="ARBA00022989"/>
    </source>
</evidence>
<dbReference type="InParanoid" id="E1ZMN1"/>
<dbReference type="GO" id="GO:1990573">
    <property type="term" value="P:potassium ion import across plasma membrane"/>
    <property type="evidence" value="ECO:0007669"/>
    <property type="project" value="TreeGrafter"/>
</dbReference>
<dbReference type="Proteomes" id="UP000008141">
    <property type="component" value="Unassembled WGS sequence"/>
</dbReference>
<dbReference type="Pfam" id="PF17655">
    <property type="entry name" value="IRK_C"/>
    <property type="match status" value="1"/>
</dbReference>
<feature type="region of interest" description="Disordered" evidence="12">
    <location>
        <begin position="426"/>
        <end position="455"/>
    </location>
</feature>
<keyword evidence="5 11" id="KW-0851">Voltage-gated channel</keyword>
<evidence type="ECO:0000256" key="1">
    <source>
        <dbReference type="ARBA" id="ARBA00004141"/>
    </source>
</evidence>
<sequence length="455" mass="49533">MSVVSGSYCLGNSPSSSGYTTPRFRPVPPIDAYLPTRVLDSKRAQRPALDRVNLRCWHLPGYLFKDWYSTLVNCRWHRFYALFLLLYFGMFAAFAALYVSQPPTCISNSQNFWHALWFSVHTSSTIGYGAQAPNPDCYLLQLGIMAQVLVSLFMQGTLLGLVFARISNSAGRSATIRFSKVLSMWVGEDGVYRLTFRVANMRRHQVLKPEVRMLLLRRQLSHPFSSDASWEYLYSELPAEHVGGGRLWLGVPSLIEHRVDSKSPLSGMSEGDIKGSDMELIVLLDGIDETTSRCLQARWPPAACHARHSYVPSDIRWHHRFDSCLQRRRSGKLGVDFSRFDSTAPRSASSASLHVLHAMASAQSIQSVPSGGARGSFGAAAAAAVQQHLQQQQYRAASMGTGAAAPSSFAGGLAGPYAGSLGSMPAPAPASTLGPTAHSTAPGPVLAAPRDARTG</sequence>
<keyword evidence="6 11" id="KW-0630">Potassium</keyword>
<evidence type="ECO:0000256" key="8">
    <source>
        <dbReference type="ARBA" id="ARBA00023065"/>
    </source>
</evidence>
<feature type="domain" description="Potassium channel inwardly rectifying transmembrane" evidence="14">
    <location>
        <begin position="64"/>
        <end position="168"/>
    </location>
</feature>
<dbReference type="GeneID" id="17352193"/>
<protein>
    <recommendedName>
        <fullName evidence="18">Potassium channel inwardly rectifying transmembrane domain-containing protein</fullName>
    </recommendedName>
</protein>
<comment type="similarity">
    <text evidence="11">Belongs to the inward rectifier-type potassium channel (TC 1.A.2.1) family.</text>
</comment>
<accession>E1ZMN1</accession>
<evidence type="ECO:0000256" key="11">
    <source>
        <dbReference type="RuleBase" id="RU003822"/>
    </source>
</evidence>
<keyword evidence="4 11" id="KW-0812">Transmembrane</keyword>
<feature type="transmembrane region" description="Helical" evidence="13">
    <location>
        <begin position="142"/>
        <end position="164"/>
    </location>
</feature>
<dbReference type="eggNOG" id="KOG3827">
    <property type="taxonomic scope" value="Eukaryota"/>
</dbReference>
<dbReference type="AlphaFoldDB" id="E1ZMN1"/>
<proteinExistence type="inferred from homology"/>
<dbReference type="GO" id="GO:0034702">
    <property type="term" value="C:monoatomic ion channel complex"/>
    <property type="evidence" value="ECO:0007669"/>
    <property type="project" value="UniProtKB-KW"/>
</dbReference>
<dbReference type="Gene3D" id="1.10.287.70">
    <property type="match status" value="1"/>
</dbReference>
<dbReference type="GO" id="GO:0005242">
    <property type="term" value="F:inward rectifier potassium channel activity"/>
    <property type="evidence" value="ECO:0007669"/>
    <property type="project" value="InterPro"/>
</dbReference>
<evidence type="ECO:0000313" key="17">
    <source>
        <dbReference type="Proteomes" id="UP000008141"/>
    </source>
</evidence>
<keyword evidence="17" id="KW-1185">Reference proteome</keyword>
<keyword evidence="8 11" id="KW-0406">Ion transport</keyword>
<dbReference type="Pfam" id="PF01007">
    <property type="entry name" value="IRK"/>
    <property type="match status" value="1"/>
</dbReference>
<evidence type="ECO:0008006" key="18">
    <source>
        <dbReference type="Google" id="ProtNLM"/>
    </source>
</evidence>
<dbReference type="RefSeq" id="XP_005844928.1">
    <property type="nucleotide sequence ID" value="XM_005844866.1"/>
</dbReference>
<dbReference type="Gene3D" id="2.60.40.1400">
    <property type="entry name" value="G protein-activated inward rectifier potassium channel 1"/>
    <property type="match status" value="1"/>
</dbReference>
<evidence type="ECO:0000256" key="3">
    <source>
        <dbReference type="ARBA" id="ARBA00022538"/>
    </source>
</evidence>
<organism evidence="17">
    <name type="scientific">Chlorella variabilis</name>
    <name type="common">Green alga</name>
    <dbReference type="NCBI Taxonomy" id="554065"/>
    <lineage>
        <taxon>Eukaryota</taxon>
        <taxon>Viridiplantae</taxon>
        <taxon>Chlorophyta</taxon>
        <taxon>core chlorophytes</taxon>
        <taxon>Trebouxiophyceae</taxon>
        <taxon>Chlorellales</taxon>
        <taxon>Chlorellaceae</taxon>
        <taxon>Chlorella clade</taxon>
        <taxon>Chlorella</taxon>
    </lineage>
</organism>
<keyword evidence="2 11" id="KW-0813">Transport</keyword>
<dbReference type="InterPro" id="IPR014756">
    <property type="entry name" value="Ig_E-set"/>
</dbReference>
<dbReference type="GO" id="GO:0034765">
    <property type="term" value="P:regulation of monoatomic ion transmembrane transport"/>
    <property type="evidence" value="ECO:0007669"/>
    <property type="project" value="TreeGrafter"/>
</dbReference>
<dbReference type="PRINTS" id="PR01320">
    <property type="entry name" value="KIRCHANNEL"/>
</dbReference>
<dbReference type="KEGG" id="cvr:CHLNCDRAFT_138260"/>
<dbReference type="STRING" id="554065.E1ZMN1"/>
<keyword evidence="10 11" id="KW-0407">Ion channel</keyword>
<keyword evidence="9 13" id="KW-0472">Membrane</keyword>
<feature type="transmembrane region" description="Helical" evidence="13">
    <location>
        <begin position="79"/>
        <end position="99"/>
    </location>
</feature>
<dbReference type="InterPro" id="IPR040445">
    <property type="entry name" value="Kir_TM"/>
</dbReference>
<gene>
    <name evidence="16" type="ORF">CHLNCDRAFT_138260</name>
</gene>
<evidence type="ECO:0000313" key="16">
    <source>
        <dbReference type="EMBL" id="EFN52826.1"/>
    </source>
</evidence>
<dbReference type="InterPro" id="IPR016449">
    <property type="entry name" value="K_chnl_inward-rec_Kir"/>
</dbReference>
<dbReference type="EMBL" id="GL433854">
    <property type="protein sequence ID" value="EFN52826.1"/>
    <property type="molecule type" value="Genomic_DNA"/>
</dbReference>
<dbReference type="SUPFAM" id="SSF81296">
    <property type="entry name" value="E set domains"/>
    <property type="match status" value="1"/>
</dbReference>
<evidence type="ECO:0000259" key="15">
    <source>
        <dbReference type="Pfam" id="PF17655"/>
    </source>
</evidence>
<evidence type="ECO:0000256" key="4">
    <source>
        <dbReference type="ARBA" id="ARBA00022692"/>
    </source>
</evidence>
<feature type="domain" description="Inward rectifier potassium channel C-terminal" evidence="15">
    <location>
        <begin position="188"/>
        <end position="356"/>
    </location>
</feature>
<dbReference type="PANTHER" id="PTHR11767:SF102">
    <property type="entry name" value="INWARDLY RECTIFYING POTASSIUM CHANNEL 1, ISOFORM F"/>
    <property type="match status" value="1"/>
</dbReference>
<evidence type="ECO:0000256" key="13">
    <source>
        <dbReference type="SAM" id="Phobius"/>
    </source>
</evidence>
<comment type="subcellular location">
    <subcellularLocation>
        <location evidence="1 11">Membrane</location>
        <topology evidence="1 11">Multi-pass membrane protein</topology>
    </subcellularLocation>
</comment>
<reference evidence="16 17" key="1">
    <citation type="journal article" date="2010" name="Plant Cell">
        <title>The Chlorella variabilis NC64A genome reveals adaptation to photosymbiosis, coevolution with viruses, and cryptic sex.</title>
        <authorList>
            <person name="Blanc G."/>
            <person name="Duncan G."/>
            <person name="Agarkova I."/>
            <person name="Borodovsky M."/>
            <person name="Gurnon J."/>
            <person name="Kuo A."/>
            <person name="Lindquist E."/>
            <person name="Lucas S."/>
            <person name="Pangilinan J."/>
            <person name="Polle J."/>
            <person name="Salamov A."/>
            <person name="Terry A."/>
            <person name="Yamada T."/>
            <person name="Dunigan D.D."/>
            <person name="Grigoriev I.V."/>
            <person name="Claverie J.M."/>
            <person name="Van Etten J.L."/>
        </authorList>
    </citation>
    <scope>NUCLEOTIDE SEQUENCE [LARGE SCALE GENOMIC DNA]</scope>
    <source>
        <strain evidence="16 17">NC64A</strain>
    </source>
</reference>
<dbReference type="GO" id="GO:0005886">
    <property type="term" value="C:plasma membrane"/>
    <property type="evidence" value="ECO:0007669"/>
    <property type="project" value="TreeGrafter"/>
</dbReference>
<evidence type="ECO:0000256" key="10">
    <source>
        <dbReference type="ARBA" id="ARBA00023303"/>
    </source>
</evidence>
<keyword evidence="7 13" id="KW-1133">Transmembrane helix</keyword>
<dbReference type="SUPFAM" id="SSF81324">
    <property type="entry name" value="Voltage-gated potassium channels"/>
    <property type="match status" value="1"/>
</dbReference>
<evidence type="ECO:0000259" key="14">
    <source>
        <dbReference type="Pfam" id="PF01007"/>
    </source>
</evidence>
<name>E1ZMN1_CHLVA</name>
<evidence type="ECO:0000256" key="12">
    <source>
        <dbReference type="SAM" id="MobiDB-lite"/>
    </source>
</evidence>
<dbReference type="OrthoDB" id="273257at2759"/>
<evidence type="ECO:0000256" key="6">
    <source>
        <dbReference type="ARBA" id="ARBA00022958"/>
    </source>
</evidence>
<dbReference type="InterPro" id="IPR013518">
    <property type="entry name" value="K_chnl_inward-rec_Kir_cyto"/>
</dbReference>
<evidence type="ECO:0000256" key="5">
    <source>
        <dbReference type="ARBA" id="ARBA00022882"/>
    </source>
</evidence>